<evidence type="ECO:0000259" key="1">
    <source>
        <dbReference type="Pfam" id="PF22749"/>
    </source>
</evidence>
<dbReference type="InterPro" id="IPR053858">
    <property type="entry name" value="Arb2_dom"/>
</dbReference>
<organism evidence="2 3">
    <name type="scientific">Erysiphe pulchra</name>
    <dbReference type="NCBI Taxonomy" id="225359"/>
    <lineage>
        <taxon>Eukaryota</taxon>
        <taxon>Fungi</taxon>
        <taxon>Dikarya</taxon>
        <taxon>Ascomycota</taxon>
        <taxon>Pezizomycotina</taxon>
        <taxon>Leotiomycetes</taxon>
        <taxon>Erysiphales</taxon>
        <taxon>Erysiphaceae</taxon>
        <taxon>Erysiphe</taxon>
    </lineage>
</organism>
<dbReference type="PANTHER" id="PTHR21357:SF4">
    <property type="entry name" value="FAM172 FAMILY PROTEIN HOMOLOG CG10038"/>
    <property type="match status" value="1"/>
</dbReference>
<dbReference type="STRING" id="225359.A0A2S4PWE0"/>
<proteinExistence type="predicted"/>
<dbReference type="Proteomes" id="UP000237438">
    <property type="component" value="Unassembled WGS sequence"/>
</dbReference>
<name>A0A2S4PWE0_9PEZI</name>
<keyword evidence="3" id="KW-1185">Reference proteome</keyword>
<dbReference type="InterPro" id="IPR048263">
    <property type="entry name" value="Arb2"/>
</dbReference>
<gene>
    <name evidence="2" type="ORF">EPUL_001414</name>
</gene>
<dbReference type="EMBL" id="PEDP01000349">
    <property type="protein sequence ID" value="POS86346.1"/>
    <property type="molecule type" value="Genomic_DNA"/>
</dbReference>
<dbReference type="GO" id="GO:0031048">
    <property type="term" value="P:regulatory ncRNA-mediated heterochromatin formation"/>
    <property type="evidence" value="ECO:0007669"/>
    <property type="project" value="TreeGrafter"/>
</dbReference>
<feature type="non-terminal residue" evidence="2">
    <location>
        <position position="377"/>
    </location>
</feature>
<comment type="caution">
    <text evidence="2">The sequence shown here is derived from an EMBL/GenBank/DDBJ whole genome shotgun (WGS) entry which is preliminary data.</text>
</comment>
<evidence type="ECO:0000313" key="2">
    <source>
        <dbReference type="EMBL" id="POS86346.1"/>
    </source>
</evidence>
<dbReference type="GO" id="GO:0035197">
    <property type="term" value="F:siRNA binding"/>
    <property type="evidence" value="ECO:0007669"/>
    <property type="project" value="TreeGrafter"/>
</dbReference>
<dbReference type="PANTHER" id="PTHR21357">
    <property type="entry name" value="FAM172 FAMILY PROTEIN HOMOLOG CG10038"/>
    <property type="match status" value="1"/>
</dbReference>
<dbReference type="GO" id="GO:0005634">
    <property type="term" value="C:nucleus"/>
    <property type="evidence" value="ECO:0007669"/>
    <property type="project" value="TreeGrafter"/>
</dbReference>
<sequence length="377" mass="42988">MYRRLESGLPEDPKFPADLKELGYFINEKDEVRNIENPKAYFQYFLTKNDRVNDLHREAMNGALRSIVAERLNNLGLEIIRLPLGAKATERNIPILVSKEIKSKRRVLVIFYDEQQDLGVFSQRILLGKGGINQGSAVNLVNYVQSMRSSSLTDVDDIPAIILANTGQLRWWRRGKKAVSQMSWNSLPSNSLVDPPYEFDPEKNTVPANRNVAEHVEYVFNHVITELTNPNSKLEIIGVSAGAVEVSVFLDNDENWKKWKPRLSAFASIASYYSPNEITNEDFRKWLIDRGRAYFISPEPCGLFLAGPDGSEEIPPRGLPTFSLGEPFYNENMLPVGFKEIIDWFEEVANDSSYVNPTFFRLEEKDKDKDTVITQPC</sequence>
<dbReference type="Pfam" id="PF22749">
    <property type="entry name" value="Arb2"/>
    <property type="match status" value="1"/>
</dbReference>
<dbReference type="AlphaFoldDB" id="A0A2S4PWE0"/>
<evidence type="ECO:0000313" key="3">
    <source>
        <dbReference type="Proteomes" id="UP000237438"/>
    </source>
</evidence>
<dbReference type="OrthoDB" id="421951at2759"/>
<reference evidence="2 3" key="1">
    <citation type="submission" date="2017-10" db="EMBL/GenBank/DDBJ databases">
        <title>Development of genomic resources for the powdery mildew, Erysiphe pulchra.</title>
        <authorList>
            <person name="Wadl P.A."/>
            <person name="Mack B.M."/>
            <person name="Moore G."/>
            <person name="Beltz S.B."/>
        </authorList>
    </citation>
    <scope>NUCLEOTIDE SEQUENCE [LARGE SCALE GENOMIC DNA]</scope>
    <source>
        <strain evidence="2">Cflorida</strain>
    </source>
</reference>
<feature type="domain" description="Arb2" evidence="1">
    <location>
        <begin position="15"/>
        <end position="301"/>
    </location>
</feature>
<protein>
    <recommendedName>
        <fullName evidence="1">Arb2 domain-containing protein</fullName>
    </recommendedName>
</protein>
<accession>A0A2S4PWE0</accession>